<accession>A0A9Q3ID30</accession>
<evidence type="ECO:0000313" key="3">
    <source>
        <dbReference type="Proteomes" id="UP000765509"/>
    </source>
</evidence>
<evidence type="ECO:0000313" key="2">
    <source>
        <dbReference type="EMBL" id="MBW0538751.1"/>
    </source>
</evidence>
<feature type="compositionally biased region" description="Basic and acidic residues" evidence="1">
    <location>
        <begin position="124"/>
        <end position="133"/>
    </location>
</feature>
<proteinExistence type="predicted"/>
<sequence>MVMYQTLPNNIQNCIHTKLTGPTEDPVAKMIRRELPHTPPSHPSPLNLTIKKDDLLKSHQTKCKTILMIPNNSPNQQYVPYQRTSEAGLTDPSQRRGPEGNTCFFFRWLTPHTTERWGSGHAGQHRERVNNLHRERHINNKLSN</sequence>
<comment type="caution">
    <text evidence="2">The sequence shown here is derived from an EMBL/GenBank/DDBJ whole genome shotgun (WGS) entry which is preliminary data.</text>
</comment>
<protein>
    <submittedName>
        <fullName evidence="2">Uncharacterized protein</fullName>
    </submittedName>
</protein>
<reference evidence="2" key="1">
    <citation type="submission" date="2021-03" db="EMBL/GenBank/DDBJ databases">
        <title>Draft genome sequence of rust myrtle Austropuccinia psidii MF-1, a brazilian biotype.</title>
        <authorList>
            <person name="Quecine M.C."/>
            <person name="Pachon D.M.R."/>
            <person name="Bonatelli M.L."/>
            <person name="Correr F.H."/>
            <person name="Franceschini L.M."/>
            <person name="Leite T.F."/>
            <person name="Margarido G.R.A."/>
            <person name="Almeida C.A."/>
            <person name="Ferrarezi J.A."/>
            <person name="Labate C.A."/>
        </authorList>
    </citation>
    <scope>NUCLEOTIDE SEQUENCE</scope>
    <source>
        <strain evidence="2">MF-1</strain>
    </source>
</reference>
<organism evidence="2 3">
    <name type="scientific">Austropuccinia psidii MF-1</name>
    <dbReference type="NCBI Taxonomy" id="1389203"/>
    <lineage>
        <taxon>Eukaryota</taxon>
        <taxon>Fungi</taxon>
        <taxon>Dikarya</taxon>
        <taxon>Basidiomycota</taxon>
        <taxon>Pucciniomycotina</taxon>
        <taxon>Pucciniomycetes</taxon>
        <taxon>Pucciniales</taxon>
        <taxon>Sphaerophragmiaceae</taxon>
        <taxon>Austropuccinia</taxon>
    </lineage>
</organism>
<dbReference type="Proteomes" id="UP000765509">
    <property type="component" value="Unassembled WGS sequence"/>
</dbReference>
<name>A0A9Q3ID30_9BASI</name>
<evidence type="ECO:0000256" key="1">
    <source>
        <dbReference type="SAM" id="MobiDB-lite"/>
    </source>
</evidence>
<feature type="region of interest" description="Disordered" evidence="1">
    <location>
        <begin position="117"/>
        <end position="144"/>
    </location>
</feature>
<dbReference type="EMBL" id="AVOT02043328">
    <property type="protein sequence ID" value="MBW0538751.1"/>
    <property type="molecule type" value="Genomic_DNA"/>
</dbReference>
<gene>
    <name evidence="2" type="ORF">O181_078466</name>
</gene>
<keyword evidence="3" id="KW-1185">Reference proteome</keyword>
<dbReference type="AlphaFoldDB" id="A0A9Q3ID30"/>